<protein>
    <submittedName>
        <fullName evidence="2">Uncharacterized protein</fullName>
    </submittedName>
</protein>
<sequence length="80" mass="8433">MHPDPHVVPQPAPRPVRRAPLTFSWFTLAVALVATVVGYGVGVASLLTFFAAASGGVALQHSRSPQMRLVKPPSFTAGQL</sequence>
<keyword evidence="1" id="KW-0472">Membrane</keyword>
<name>M0QRK5_9ACTN</name>
<dbReference type="AlphaFoldDB" id="M0QRK5"/>
<dbReference type="Proteomes" id="UP000011666">
    <property type="component" value="Unassembled WGS sequence"/>
</dbReference>
<keyword evidence="1" id="KW-0812">Transmembrane</keyword>
<evidence type="ECO:0000313" key="3">
    <source>
        <dbReference type="Proteomes" id="UP000011666"/>
    </source>
</evidence>
<dbReference type="STRING" id="1223545.GS4_32_01110"/>
<proteinExistence type="predicted"/>
<reference evidence="2 3" key="1">
    <citation type="submission" date="2013-01" db="EMBL/GenBank/DDBJ databases">
        <title>Whole genome shotgun sequence of Gordonia soli NBRC 108243.</title>
        <authorList>
            <person name="Isaki-Nakamura S."/>
            <person name="Hosoyama A."/>
            <person name="Tsuchikane K."/>
            <person name="Ando Y."/>
            <person name="Baba S."/>
            <person name="Ohji S."/>
            <person name="Hamada M."/>
            <person name="Tamura T."/>
            <person name="Yamazoe A."/>
            <person name="Yamazaki S."/>
            <person name="Fujita N."/>
        </authorList>
    </citation>
    <scope>NUCLEOTIDE SEQUENCE [LARGE SCALE GENOMIC DNA]</scope>
    <source>
        <strain evidence="2 3">NBRC 108243</strain>
    </source>
</reference>
<evidence type="ECO:0000256" key="1">
    <source>
        <dbReference type="SAM" id="Phobius"/>
    </source>
</evidence>
<accession>M0QRK5</accession>
<keyword evidence="1" id="KW-1133">Transmembrane helix</keyword>
<dbReference type="EMBL" id="BANX01000032">
    <property type="protein sequence ID" value="GAC70167.1"/>
    <property type="molecule type" value="Genomic_DNA"/>
</dbReference>
<gene>
    <name evidence="2" type="ORF">GS4_32_01110</name>
</gene>
<organism evidence="2 3">
    <name type="scientific">Gordonia soli NBRC 108243</name>
    <dbReference type="NCBI Taxonomy" id="1223545"/>
    <lineage>
        <taxon>Bacteria</taxon>
        <taxon>Bacillati</taxon>
        <taxon>Actinomycetota</taxon>
        <taxon>Actinomycetes</taxon>
        <taxon>Mycobacteriales</taxon>
        <taxon>Gordoniaceae</taxon>
        <taxon>Gordonia</taxon>
    </lineage>
</organism>
<evidence type="ECO:0000313" key="2">
    <source>
        <dbReference type="EMBL" id="GAC70167.1"/>
    </source>
</evidence>
<comment type="caution">
    <text evidence="2">The sequence shown here is derived from an EMBL/GenBank/DDBJ whole genome shotgun (WGS) entry which is preliminary data.</text>
</comment>
<keyword evidence="3" id="KW-1185">Reference proteome</keyword>
<feature type="transmembrane region" description="Helical" evidence="1">
    <location>
        <begin position="26"/>
        <end position="59"/>
    </location>
</feature>